<evidence type="ECO:0000256" key="2">
    <source>
        <dbReference type="PROSITE-ProRule" id="PRU00169"/>
    </source>
</evidence>
<sequence>MATETLTHYVADLNRHNGNGVNPKPARILIVDTELQGIATLRKMLERDFDVQFAYSGTEALSLLDTEELPDLILLEAVMPEVNGFEVCRKIKQNELTGHIPVLLIMDKNNAHDEALGLKAGAADYLIKPFALAITKARIGNYAKQARQERQLKLETIEHRNAREQLQVAGLVYNASSEAMTLTDANNRIMAVNPAFTALTGYSFEEVAGKDPKILGSGRHEDMFFQHMWRSLNSTGKWNGEIWNRHKNGEEYAVRLVINSIYDETGSIHQRVALFSDITEQKRFLSMIQFQANFDELTQLPNRRLFMDRLEHTVKKGQRINRRVGVMYIDLDHFKEVNDTLGHHQGDLLLVEAARRIKNCVRESDTVARLGGDEFTVILDDLHEISNMDRVAQNILDSLSQPFQLDKDEAYVSASIGITLCPDDARSVEDLLKCADQAMYAAKDGGRNSYRTFTADMQESVMMRTRLDKDLRHAQERGQLHIYFQPIVELATGHIHKAEAFLHWRHPELGVISPAVFIPIAEESGTIHGLGEWVFIQAANQARRWRQLPGYEHFQISLNMSPVQFRSNGKDFDSWIRHLHELGLPGNSINVDISEDLLIDTDAITTRKLFLFRDNAIQMAIDNFGSGYSSLSYLKKFDIDFLKIDPSFVRNFEPNSNSYMLAEAMVAMAHKLNLSVIAEGVETKQQSTLLAQLGCDYCQGYLFSKPLPAGEFEQVLTAQ</sequence>
<dbReference type="Pfam" id="PF00563">
    <property type="entry name" value="EAL"/>
    <property type="match status" value="1"/>
</dbReference>
<evidence type="ECO:0000259" key="7">
    <source>
        <dbReference type="PROSITE" id="PS50887"/>
    </source>
</evidence>
<dbReference type="Gene3D" id="3.20.20.450">
    <property type="entry name" value="EAL domain"/>
    <property type="match status" value="1"/>
</dbReference>
<dbReference type="OrthoDB" id="9813913at2"/>
<dbReference type="InParanoid" id="A0A5Q0BD90"/>
<dbReference type="FunFam" id="3.30.70.270:FF:000001">
    <property type="entry name" value="Diguanylate cyclase domain protein"/>
    <property type="match status" value="1"/>
</dbReference>
<name>A0A5Q0BD90_9GAMM</name>
<dbReference type="SUPFAM" id="SSF52172">
    <property type="entry name" value="CheY-like"/>
    <property type="match status" value="1"/>
</dbReference>
<dbReference type="SUPFAM" id="SSF141868">
    <property type="entry name" value="EAL domain-like"/>
    <property type="match status" value="1"/>
</dbReference>
<dbReference type="SMART" id="SM00086">
    <property type="entry name" value="PAC"/>
    <property type="match status" value="1"/>
</dbReference>
<dbReference type="Gene3D" id="3.30.450.20">
    <property type="entry name" value="PAS domain"/>
    <property type="match status" value="1"/>
</dbReference>
<dbReference type="PROSITE" id="PS50112">
    <property type="entry name" value="PAS"/>
    <property type="match status" value="1"/>
</dbReference>
<dbReference type="PANTHER" id="PTHR44757:SF2">
    <property type="entry name" value="BIOFILM ARCHITECTURE MAINTENANCE PROTEIN MBAA"/>
    <property type="match status" value="1"/>
</dbReference>
<dbReference type="KEGG" id="mmob:F6R98_03285"/>
<dbReference type="Gene3D" id="3.30.70.270">
    <property type="match status" value="1"/>
</dbReference>
<gene>
    <name evidence="8" type="ORF">F6R98_03285</name>
</gene>
<feature type="domain" description="PAC" evidence="5">
    <location>
        <begin position="238"/>
        <end position="290"/>
    </location>
</feature>
<dbReference type="SMART" id="SM00448">
    <property type="entry name" value="REC"/>
    <property type="match status" value="1"/>
</dbReference>
<dbReference type="NCBIfam" id="TIGR00229">
    <property type="entry name" value="sensory_box"/>
    <property type="match status" value="1"/>
</dbReference>
<feature type="domain" description="GGDEF" evidence="7">
    <location>
        <begin position="322"/>
        <end position="455"/>
    </location>
</feature>
<evidence type="ECO:0000259" key="5">
    <source>
        <dbReference type="PROSITE" id="PS50113"/>
    </source>
</evidence>
<dbReference type="Gene3D" id="3.40.50.2300">
    <property type="match status" value="1"/>
</dbReference>
<feature type="domain" description="EAL" evidence="6">
    <location>
        <begin position="464"/>
        <end position="719"/>
    </location>
</feature>
<dbReference type="SMART" id="SM00267">
    <property type="entry name" value="GGDEF"/>
    <property type="match status" value="1"/>
</dbReference>
<feature type="domain" description="Response regulatory" evidence="3">
    <location>
        <begin position="27"/>
        <end position="143"/>
    </location>
</feature>
<protein>
    <submittedName>
        <fullName evidence="8">EAL domain-containing protein</fullName>
    </submittedName>
</protein>
<dbReference type="InterPro" id="IPR000700">
    <property type="entry name" value="PAS-assoc_C"/>
</dbReference>
<dbReference type="FunCoup" id="A0A5Q0BD90">
    <property type="interactions" value="2"/>
</dbReference>
<dbReference type="Pfam" id="PF13426">
    <property type="entry name" value="PAS_9"/>
    <property type="match status" value="1"/>
</dbReference>
<proteinExistence type="predicted"/>
<dbReference type="NCBIfam" id="TIGR00254">
    <property type="entry name" value="GGDEF"/>
    <property type="match status" value="1"/>
</dbReference>
<evidence type="ECO:0000259" key="3">
    <source>
        <dbReference type="PROSITE" id="PS50110"/>
    </source>
</evidence>
<dbReference type="CDD" id="cd01948">
    <property type="entry name" value="EAL"/>
    <property type="match status" value="1"/>
</dbReference>
<dbReference type="CDD" id="cd01949">
    <property type="entry name" value="GGDEF"/>
    <property type="match status" value="1"/>
</dbReference>
<dbReference type="Pfam" id="PF00990">
    <property type="entry name" value="GGDEF"/>
    <property type="match status" value="1"/>
</dbReference>
<dbReference type="InterPro" id="IPR043128">
    <property type="entry name" value="Rev_trsase/Diguanyl_cyclase"/>
</dbReference>
<dbReference type="AlphaFoldDB" id="A0A5Q0BD90"/>
<dbReference type="SUPFAM" id="SSF55785">
    <property type="entry name" value="PYP-like sensor domain (PAS domain)"/>
    <property type="match status" value="1"/>
</dbReference>
<dbReference type="PROSITE" id="PS50883">
    <property type="entry name" value="EAL"/>
    <property type="match status" value="1"/>
</dbReference>
<evidence type="ECO:0000259" key="6">
    <source>
        <dbReference type="PROSITE" id="PS50883"/>
    </source>
</evidence>
<reference evidence="8 9" key="1">
    <citation type="submission" date="2019-09" db="EMBL/GenBank/DDBJ databases">
        <title>Ecophysiology of the spiral-shaped methanotroph Methylospira mobilis as revealed by the complete genome sequence.</title>
        <authorList>
            <person name="Oshkin I.Y."/>
            <person name="Dedysh S.N."/>
            <person name="Miroshnikov K."/>
            <person name="Danilova O.V."/>
            <person name="Hakobyan A."/>
            <person name="Liesack W."/>
        </authorList>
    </citation>
    <scope>NUCLEOTIDE SEQUENCE [LARGE SCALE GENOMIC DNA]</scope>
    <source>
        <strain evidence="8 9">Shm1</strain>
    </source>
</reference>
<keyword evidence="9" id="KW-1185">Reference proteome</keyword>
<dbReference type="RefSeq" id="WP_153247754.1">
    <property type="nucleotide sequence ID" value="NZ_CP044205.1"/>
</dbReference>
<dbReference type="PROSITE" id="PS50110">
    <property type="entry name" value="RESPONSE_REGULATORY"/>
    <property type="match status" value="1"/>
</dbReference>
<dbReference type="PANTHER" id="PTHR44757">
    <property type="entry name" value="DIGUANYLATE CYCLASE DGCP"/>
    <property type="match status" value="1"/>
</dbReference>
<dbReference type="GO" id="GO:0003824">
    <property type="term" value="F:catalytic activity"/>
    <property type="evidence" value="ECO:0007669"/>
    <property type="project" value="UniProtKB-ARBA"/>
</dbReference>
<evidence type="ECO:0000313" key="9">
    <source>
        <dbReference type="Proteomes" id="UP000325755"/>
    </source>
</evidence>
<organism evidence="8 9">
    <name type="scientific">Candidatus Methylospira mobilis</name>
    <dbReference type="NCBI Taxonomy" id="1808979"/>
    <lineage>
        <taxon>Bacteria</taxon>
        <taxon>Pseudomonadati</taxon>
        <taxon>Pseudomonadota</taxon>
        <taxon>Gammaproteobacteria</taxon>
        <taxon>Methylococcales</taxon>
        <taxon>Methylococcaceae</taxon>
        <taxon>Candidatus Methylospira</taxon>
    </lineage>
</organism>
<feature type="domain" description="PAS" evidence="4">
    <location>
        <begin position="172"/>
        <end position="210"/>
    </location>
</feature>
<dbReference type="Proteomes" id="UP000325755">
    <property type="component" value="Chromosome"/>
</dbReference>
<dbReference type="InterPro" id="IPR001789">
    <property type="entry name" value="Sig_transdc_resp-reg_receiver"/>
</dbReference>
<dbReference type="SMART" id="SM00091">
    <property type="entry name" value="PAS"/>
    <property type="match status" value="1"/>
</dbReference>
<comment type="cofactor">
    <cofactor evidence="1">
        <name>Mg(2+)</name>
        <dbReference type="ChEBI" id="CHEBI:18420"/>
    </cofactor>
</comment>
<dbReference type="EMBL" id="CP044205">
    <property type="protein sequence ID" value="QFY41770.1"/>
    <property type="molecule type" value="Genomic_DNA"/>
</dbReference>
<dbReference type="InterPro" id="IPR000160">
    <property type="entry name" value="GGDEF_dom"/>
</dbReference>
<comment type="caution">
    <text evidence="2">Lacks conserved residue(s) required for the propagation of feature annotation.</text>
</comment>
<dbReference type="PROSITE" id="PS50113">
    <property type="entry name" value="PAC"/>
    <property type="match status" value="1"/>
</dbReference>
<accession>A0A5Q0BD90</accession>
<evidence type="ECO:0000313" key="8">
    <source>
        <dbReference type="EMBL" id="QFY41770.1"/>
    </source>
</evidence>
<evidence type="ECO:0000256" key="1">
    <source>
        <dbReference type="ARBA" id="ARBA00001946"/>
    </source>
</evidence>
<dbReference type="SMART" id="SM00052">
    <property type="entry name" value="EAL"/>
    <property type="match status" value="1"/>
</dbReference>
<dbReference type="Pfam" id="PF00072">
    <property type="entry name" value="Response_reg"/>
    <property type="match status" value="1"/>
</dbReference>
<dbReference type="SUPFAM" id="SSF55073">
    <property type="entry name" value="Nucleotide cyclase"/>
    <property type="match status" value="1"/>
</dbReference>
<dbReference type="PROSITE" id="PS50887">
    <property type="entry name" value="GGDEF"/>
    <property type="match status" value="1"/>
</dbReference>
<dbReference type="InterPro" id="IPR035965">
    <property type="entry name" value="PAS-like_dom_sf"/>
</dbReference>
<dbReference type="InterPro" id="IPR001633">
    <property type="entry name" value="EAL_dom"/>
</dbReference>
<dbReference type="InterPro" id="IPR000014">
    <property type="entry name" value="PAS"/>
</dbReference>
<dbReference type="InterPro" id="IPR035919">
    <property type="entry name" value="EAL_sf"/>
</dbReference>
<dbReference type="InterPro" id="IPR001610">
    <property type="entry name" value="PAC"/>
</dbReference>
<dbReference type="InterPro" id="IPR029787">
    <property type="entry name" value="Nucleotide_cyclase"/>
</dbReference>
<evidence type="ECO:0000259" key="4">
    <source>
        <dbReference type="PROSITE" id="PS50112"/>
    </source>
</evidence>
<dbReference type="InterPro" id="IPR011006">
    <property type="entry name" value="CheY-like_superfamily"/>
</dbReference>
<dbReference type="InterPro" id="IPR052155">
    <property type="entry name" value="Biofilm_reg_signaling"/>
</dbReference>
<dbReference type="CDD" id="cd00130">
    <property type="entry name" value="PAS"/>
    <property type="match status" value="1"/>
</dbReference>
<dbReference type="GO" id="GO:0000160">
    <property type="term" value="P:phosphorelay signal transduction system"/>
    <property type="evidence" value="ECO:0007669"/>
    <property type="project" value="InterPro"/>
</dbReference>